<dbReference type="Proteomes" id="UP000003416">
    <property type="component" value="Unassembled WGS sequence"/>
</dbReference>
<comment type="caution">
    <text evidence="1">The sequence shown here is derived from an EMBL/GenBank/DDBJ whole genome shotgun (WGS) entry which is preliminary data.</text>
</comment>
<evidence type="ECO:0000313" key="1">
    <source>
        <dbReference type="EMBL" id="EGF51998.1"/>
    </source>
</evidence>
<accession>F3PWR9</accession>
<dbReference type="STRING" id="763034.HMPREF9446_03206"/>
<gene>
    <name evidence="1" type="ORF">HMPREF9446_03206</name>
</gene>
<proteinExistence type="predicted"/>
<sequence>MEDGGMLFFYHVGGEKFESDMVYLFRFGLVHEKGSRGTENLHGDVAGLFDGYSAGGGQLTGYILQQFAGIAGLSAQRQRKADACEQA</sequence>
<dbReference type="AlphaFoldDB" id="F3PWR9"/>
<reference evidence="1 2" key="1">
    <citation type="submission" date="2011-02" db="EMBL/GenBank/DDBJ databases">
        <authorList>
            <person name="Weinstock G."/>
            <person name="Sodergren E."/>
            <person name="Clifton S."/>
            <person name="Fulton L."/>
            <person name="Fulton B."/>
            <person name="Courtney L."/>
            <person name="Fronick C."/>
            <person name="Harrison M."/>
            <person name="Strong C."/>
            <person name="Farmer C."/>
            <person name="Delahaunty K."/>
            <person name="Markovic C."/>
            <person name="Hall O."/>
            <person name="Minx P."/>
            <person name="Tomlinson C."/>
            <person name="Mitreva M."/>
            <person name="Hou S."/>
            <person name="Chen J."/>
            <person name="Wollam A."/>
            <person name="Pepin K.H."/>
            <person name="Johnson M."/>
            <person name="Bhonagiri V."/>
            <person name="Zhang X."/>
            <person name="Suruliraj S."/>
            <person name="Warren W."/>
            <person name="Chinwalla A."/>
            <person name="Mardis E.R."/>
            <person name="Wilson R.K."/>
        </authorList>
    </citation>
    <scope>NUCLEOTIDE SEQUENCE [LARGE SCALE GENOMIC DNA]</scope>
    <source>
        <strain evidence="1 2">YIT 12057</strain>
    </source>
</reference>
<evidence type="ECO:0000313" key="2">
    <source>
        <dbReference type="Proteomes" id="UP000003416"/>
    </source>
</evidence>
<organism evidence="1 2">
    <name type="scientific">Bacteroides fluxus YIT 12057</name>
    <dbReference type="NCBI Taxonomy" id="763034"/>
    <lineage>
        <taxon>Bacteria</taxon>
        <taxon>Pseudomonadati</taxon>
        <taxon>Bacteroidota</taxon>
        <taxon>Bacteroidia</taxon>
        <taxon>Bacteroidales</taxon>
        <taxon>Bacteroidaceae</taxon>
        <taxon>Bacteroides</taxon>
    </lineage>
</organism>
<protein>
    <submittedName>
        <fullName evidence="1">Conserved domain protein</fullName>
    </submittedName>
</protein>
<dbReference type="HOGENOM" id="CLU_2476845_0_0_10"/>
<dbReference type="EMBL" id="AFBN01000096">
    <property type="protein sequence ID" value="EGF51998.1"/>
    <property type="molecule type" value="Genomic_DNA"/>
</dbReference>
<name>F3PWR9_9BACE</name>
<keyword evidence="2" id="KW-1185">Reference proteome</keyword>